<dbReference type="Proteomes" id="UP000048949">
    <property type="component" value="Unassembled WGS sequence"/>
</dbReference>
<dbReference type="OrthoDB" id="9810880at2"/>
<keyword evidence="5 8" id="KW-0418">Kinase</keyword>
<dbReference type="EC" id="2.7.1.49" evidence="2"/>
<dbReference type="EMBL" id="CVQV01000008">
    <property type="protein sequence ID" value="CRK75694.1"/>
    <property type="molecule type" value="Genomic_DNA"/>
</dbReference>
<keyword evidence="6" id="KW-0067">ATP-binding</keyword>
<evidence type="ECO:0000256" key="6">
    <source>
        <dbReference type="ARBA" id="ARBA00022840"/>
    </source>
</evidence>
<reference evidence="8 9" key="1">
    <citation type="submission" date="2015-04" db="EMBL/GenBank/DDBJ databases">
        <authorList>
            <person name="Syromyatnikov M.Y."/>
            <person name="Popov V.N."/>
        </authorList>
    </citation>
    <scope>NUCLEOTIDE SEQUENCE [LARGE SCALE GENOMIC DNA]</scope>
    <source>
        <strain evidence="8 9">CECT 5292</strain>
    </source>
</reference>
<dbReference type="InterPro" id="IPR029056">
    <property type="entry name" value="Ribokinase-like"/>
</dbReference>
<protein>
    <recommendedName>
        <fullName evidence="2">hydroxymethylpyrimidine kinase</fullName>
        <ecNumber evidence="2">2.7.1.49</ecNumber>
    </recommendedName>
</protein>
<dbReference type="STRING" id="282199.GCA_001049735_01747"/>
<dbReference type="GO" id="GO:0009229">
    <property type="term" value="P:thiamine diphosphate biosynthetic process"/>
    <property type="evidence" value="ECO:0007669"/>
    <property type="project" value="UniProtKB-UniPathway"/>
</dbReference>
<dbReference type="CDD" id="cd01169">
    <property type="entry name" value="HMPP_kinase"/>
    <property type="match status" value="1"/>
</dbReference>
<dbReference type="UniPathway" id="UPA00060">
    <property type="reaction ID" value="UER00138"/>
</dbReference>
<evidence type="ECO:0000313" key="8">
    <source>
        <dbReference type="EMBL" id="CRK75694.1"/>
    </source>
</evidence>
<dbReference type="GO" id="GO:0009228">
    <property type="term" value="P:thiamine biosynthetic process"/>
    <property type="evidence" value="ECO:0007669"/>
    <property type="project" value="InterPro"/>
</dbReference>
<gene>
    <name evidence="8" type="primary">thiD</name>
    <name evidence="8" type="ORF">NIG5292_01748</name>
</gene>
<keyword evidence="4" id="KW-0547">Nucleotide-binding</keyword>
<name>A0A0U1NLV4_9RHOB</name>
<dbReference type="SUPFAM" id="SSF53613">
    <property type="entry name" value="Ribokinase-like"/>
    <property type="match status" value="1"/>
</dbReference>
<dbReference type="RefSeq" id="WP_048599112.1">
    <property type="nucleotide sequence ID" value="NZ_CVPC01000008.1"/>
</dbReference>
<dbReference type="GO" id="GO:0005829">
    <property type="term" value="C:cytosol"/>
    <property type="evidence" value="ECO:0007669"/>
    <property type="project" value="TreeGrafter"/>
</dbReference>
<organism evidence="8 9">
    <name type="scientific">Nereida ignava</name>
    <dbReference type="NCBI Taxonomy" id="282199"/>
    <lineage>
        <taxon>Bacteria</taxon>
        <taxon>Pseudomonadati</taxon>
        <taxon>Pseudomonadota</taxon>
        <taxon>Alphaproteobacteria</taxon>
        <taxon>Rhodobacterales</taxon>
        <taxon>Roseobacteraceae</taxon>
        <taxon>Nereida</taxon>
    </lineage>
</organism>
<accession>A0A0U1NLV4</accession>
<dbReference type="GO" id="GO:0005524">
    <property type="term" value="F:ATP binding"/>
    <property type="evidence" value="ECO:0007669"/>
    <property type="project" value="UniProtKB-KW"/>
</dbReference>
<proteinExistence type="predicted"/>
<dbReference type="GO" id="GO:0008972">
    <property type="term" value="F:phosphomethylpyrimidine kinase activity"/>
    <property type="evidence" value="ECO:0007669"/>
    <property type="project" value="InterPro"/>
</dbReference>
<dbReference type="PANTHER" id="PTHR20858:SF17">
    <property type="entry name" value="HYDROXYMETHYLPYRIMIDINE_PHOSPHOMETHYLPYRIMIDINE KINASE THI20-RELATED"/>
    <property type="match status" value="1"/>
</dbReference>
<dbReference type="AlphaFoldDB" id="A0A0U1NLV4"/>
<keyword evidence="3 8" id="KW-0808">Transferase</keyword>
<comment type="pathway">
    <text evidence="1">Cofactor biosynthesis; thiamine diphosphate biosynthesis.</text>
</comment>
<evidence type="ECO:0000256" key="2">
    <source>
        <dbReference type="ARBA" id="ARBA00012135"/>
    </source>
</evidence>
<evidence type="ECO:0000313" key="9">
    <source>
        <dbReference type="Proteomes" id="UP000048949"/>
    </source>
</evidence>
<dbReference type="FunFam" id="3.40.1190.20:FF:000003">
    <property type="entry name" value="Phosphomethylpyrimidine kinase ThiD"/>
    <property type="match status" value="1"/>
</dbReference>
<feature type="domain" description="Pyridoxamine kinase/Phosphomethylpyrimidine kinase" evidence="7">
    <location>
        <begin position="23"/>
        <end position="273"/>
    </location>
</feature>
<evidence type="ECO:0000259" key="7">
    <source>
        <dbReference type="Pfam" id="PF08543"/>
    </source>
</evidence>
<evidence type="ECO:0000256" key="1">
    <source>
        <dbReference type="ARBA" id="ARBA00004948"/>
    </source>
</evidence>
<dbReference type="Pfam" id="PF08543">
    <property type="entry name" value="Phos_pyr_kin"/>
    <property type="match status" value="1"/>
</dbReference>
<evidence type="ECO:0000256" key="5">
    <source>
        <dbReference type="ARBA" id="ARBA00022777"/>
    </source>
</evidence>
<evidence type="ECO:0000256" key="3">
    <source>
        <dbReference type="ARBA" id="ARBA00022679"/>
    </source>
</evidence>
<dbReference type="NCBIfam" id="TIGR00097">
    <property type="entry name" value="HMP-P_kinase"/>
    <property type="match status" value="1"/>
</dbReference>
<dbReference type="InterPro" id="IPR013749">
    <property type="entry name" value="PM/HMP-P_kinase-1"/>
</dbReference>
<sequence>MSQHTDASQAAKTPIALTIAGSDSGGGAGVQADLKAFSALGVYGASVLTAITAQNTVTVSAVHEVPADIVGAQITAVLGDLDVDSIKIGMLFSVPIINVVAECLDAFKGTVILDPVMIAKSGDALLQADAVEAMKTHMLPRADLLTPNLPEAAGLLGMAEAQDLTQAQAQGAALLDLGPRAVLMKGGHSAGDICTDLLISDENGARRTDHFEAPRVPTHNTHGTGCTYSASIAAYVARGITLPEATQAAHTYLQGAIGAADTLQIGSGHGPVHHFYQSWQDVHS</sequence>
<dbReference type="Gene3D" id="3.40.1190.20">
    <property type="match status" value="1"/>
</dbReference>
<dbReference type="InterPro" id="IPR004399">
    <property type="entry name" value="HMP/HMP-P_kinase_dom"/>
</dbReference>
<dbReference type="GO" id="GO:0008902">
    <property type="term" value="F:hydroxymethylpyrimidine kinase activity"/>
    <property type="evidence" value="ECO:0007669"/>
    <property type="project" value="UniProtKB-EC"/>
</dbReference>
<evidence type="ECO:0000256" key="4">
    <source>
        <dbReference type="ARBA" id="ARBA00022741"/>
    </source>
</evidence>
<keyword evidence="9" id="KW-1185">Reference proteome</keyword>
<dbReference type="PANTHER" id="PTHR20858">
    <property type="entry name" value="PHOSPHOMETHYLPYRIMIDINE KINASE"/>
    <property type="match status" value="1"/>
</dbReference>